<dbReference type="GO" id="GO:0044550">
    <property type="term" value="P:secondary metabolite biosynthetic process"/>
    <property type="evidence" value="ECO:0007669"/>
    <property type="project" value="UniProtKB-ARBA"/>
</dbReference>
<dbReference type="Proteomes" id="UP000214688">
    <property type="component" value="Chromosome"/>
</dbReference>
<dbReference type="Gene3D" id="1.10.1200.10">
    <property type="entry name" value="ACP-like"/>
    <property type="match status" value="5"/>
</dbReference>
<dbReference type="NCBIfam" id="TIGR01733">
    <property type="entry name" value="AA-adenyl-dom"/>
    <property type="match status" value="5"/>
</dbReference>
<feature type="domain" description="Carrier" evidence="6">
    <location>
        <begin position="989"/>
        <end position="1064"/>
    </location>
</feature>
<dbReference type="SUPFAM" id="SSF52777">
    <property type="entry name" value="CoA-dependent acyltransferases"/>
    <property type="match status" value="10"/>
</dbReference>
<proteinExistence type="inferred from homology"/>
<dbReference type="Pfam" id="PF00550">
    <property type="entry name" value="PP-binding"/>
    <property type="match status" value="5"/>
</dbReference>
<dbReference type="FunFam" id="3.40.50.980:FF:000001">
    <property type="entry name" value="Non-ribosomal peptide synthetase"/>
    <property type="match status" value="5"/>
</dbReference>
<dbReference type="SUPFAM" id="SSF56801">
    <property type="entry name" value="Acetyl-CoA synthetase-like"/>
    <property type="match status" value="5"/>
</dbReference>
<dbReference type="NCBIfam" id="NF003417">
    <property type="entry name" value="PRK04813.1"/>
    <property type="match status" value="5"/>
</dbReference>
<dbReference type="PANTHER" id="PTHR45527:SF1">
    <property type="entry name" value="FATTY ACID SYNTHASE"/>
    <property type="match status" value="1"/>
</dbReference>
<keyword evidence="5" id="KW-0045">Antibiotic biosynthesis</keyword>
<comment type="similarity">
    <text evidence="2">Belongs to the ATP-dependent AMP-binding enzyme family.</text>
</comment>
<dbReference type="PANTHER" id="PTHR45527">
    <property type="entry name" value="NONRIBOSOMAL PEPTIDE SYNTHETASE"/>
    <property type="match status" value="1"/>
</dbReference>
<dbReference type="CDD" id="cd12116">
    <property type="entry name" value="A_NRPS_Ta1_like"/>
    <property type="match status" value="1"/>
</dbReference>
<dbReference type="InterPro" id="IPR029058">
    <property type="entry name" value="AB_hydrolase_fold"/>
</dbReference>
<accession>A0A223D1J7</accession>
<dbReference type="InterPro" id="IPR020806">
    <property type="entry name" value="PKS_PP-bd"/>
</dbReference>
<dbReference type="GO" id="GO:0017000">
    <property type="term" value="P:antibiotic biosynthetic process"/>
    <property type="evidence" value="ECO:0007669"/>
    <property type="project" value="UniProtKB-KW"/>
</dbReference>
<dbReference type="InterPro" id="IPR045851">
    <property type="entry name" value="AMP-bd_C_sf"/>
</dbReference>
<dbReference type="FunFam" id="3.40.50.12780:FF:000012">
    <property type="entry name" value="Non-ribosomal peptide synthetase"/>
    <property type="match status" value="5"/>
</dbReference>
<dbReference type="SMART" id="SM00823">
    <property type="entry name" value="PKS_PP"/>
    <property type="match status" value="5"/>
</dbReference>
<dbReference type="Gene3D" id="3.40.50.1820">
    <property type="entry name" value="alpha/beta hydrolase"/>
    <property type="match status" value="1"/>
</dbReference>
<dbReference type="Pfam" id="PF00975">
    <property type="entry name" value="Thioesterase"/>
    <property type="match status" value="1"/>
</dbReference>
<evidence type="ECO:0000313" key="7">
    <source>
        <dbReference type="EMBL" id="ASS75247.1"/>
    </source>
</evidence>
<dbReference type="Pfam" id="PF00668">
    <property type="entry name" value="Condensation"/>
    <property type="match status" value="5"/>
</dbReference>
<dbReference type="GO" id="GO:0008610">
    <property type="term" value="P:lipid biosynthetic process"/>
    <property type="evidence" value="ECO:0007669"/>
    <property type="project" value="UniProtKB-ARBA"/>
</dbReference>
<dbReference type="Gene3D" id="3.30.559.10">
    <property type="entry name" value="Chloramphenicol acetyltransferase-like domain"/>
    <property type="match status" value="5"/>
</dbReference>
<dbReference type="EMBL" id="CP022657">
    <property type="protein sequence ID" value="ASS75247.1"/>
    <property type="molecule type" value="Genomic_DNA"/>
</dbReference>
<dbReference type="GO" id="GO:0005829">
    <property type="term" value="C:cytosol"/>
    <property type="evidence" value="ECO:0007669"/>
    <property type="project" value="TreeGrafter"/>
</dbReference>
<dbReference type="Gene3D" id="3.40.50.980">
    <property type="match status" value="10"/>
</dbReference>
<dbReference type="InterPro" id="IPR025110">
    <property type="entry name" value="AMP-bd_C"/>
</dbReference>
<dbReference type="InterPro" id="IPR020802">
    <property type="entry name" value="TesA-like"/>
</dbReference>
<evidence type="ECO:0000256" key="2">
    <source>
        <dbReference type="ARBA" id="ARBA00006432"/>
    </source>
</evidence>
<dbReference type="Gene3D" id="3.30.300.30">
    <property type="match status" value="5"/>
</dbReference>
<dbReference type="Gene3D" id="3.30.559.30">
    <property type="entry name" value="Nonribosomal peptide synthetase, condensation domain"/>
    <property type="match status" value="5"/>
</dbReference>
<keyword evidence="4" id="KW-0597">Phosphoprotein</keyword>
<dbReference type="InterPro" id="IPR001031">
    <property type="entry name" value="Thioesterase"/>
</dbReference>
<dbReference type="OrthoDB" id="9765680at2"/>
<dbReference type="FunFam" id="3.30.559.30:FF:000001">
    <property type="entry name" value="Non-ribosomal peptide synthetase"/>
    <property type="match status" value="3"/>
</dbReference>
<evidence type="ECO:0000259" key="6">
    <source>
        <dbReference type="PROSITE" id="PS50075"/>
    </source>
</evidence>
<feature type="domain" description="Carrier" evidence="6">
    <location>
        <begin position="4172"/>
        <end position="4247"/>
    </location>
</feature>
<organism evidence="7 8">
    <name type="scientific">Tumebacillus algifaecis</name>
    <dbReference type="NCBI Taxonomy" id="1214604"/>
    <lineage>
        <taxon>Bacteria</taxon>
        <taxon>Bacillati</taxon>
        <taxon>Bacillota</taxon>
        <taxon>Bacilli</taxon>
        <taxon>Bacillales</taxon>
        <taxon>Alicyclobacillaceae</taxon>
        <taxon>Tumebacillus</taxon>
    </lineage>
</organism>
<dbReference type="InterPro" id="IPR010071">
    <property type="entry name" value="AA_adenyl_dom"/>
</dbReference>
<dbReference type="PROSITE" id="PS00455">
    <property type="entry name" value="AMP_BINDING"/>
    <property type="match status" value="5"/>
</dbReference>
<dbReference type="Pfam" id="PF13193">
    <property type="entry name" value="AMP-binding_C"/>
    <property type="match status" value="5"/>
</dbReference>
<feature type="domain" description="Carrier" evidence="6">
    <location>
        <begin position="5236"/>
        <end position="5311"/>
    </location>
</feature>
<dbReference type="SMART" id="SM00824">
    <property type="entry name" value="PKS_TE"/>
    <property type="match status" value="1"/>
</dbReference>
<dbReference type="CDD" id="cd19531">
    <property type="entry name" value="LCL_NRPS-like"/>
    <property type="match status" value="5"/>
</dbReference>
<dbReference type="InterPro" id="IPR009081">
    <property type="entry name" value="PP-bd_ACP"/>
</dbReference>
<name>A0A223D1J7_9BACL</name>
<dbReference type="GO" id="GO:0031177">
    <property type="term" value="F:phosphopantetheine binding"/>
    <property type="evidence" value="ECO:0007669"/>
    <property type="project" value="InterPro"/>
</dbReference>
<dbReference type="FunFam" id="3.30.559.10:FF:000012">
    <property type="entry name" value="Non-ribosomal peptide synthetase"/>
    <property type="match status" value="5"/>
</dbReference>
<evidence type="ECO:0000256" key="3">
    <source>
        <dbReference type="ARBA" id="ARBA00022450"/>
    </source>
</evidence>
<dbReference type="GO" id="GO:0072330">
    <property type="term" value="P:monocarboxylic acid biosynthetic process"/>
    <property type="evidence" value="ECO:0007669"/>
    <property type="project" value="UniProtKB-ARBA"/>
</dbReference>
<protein>
    <recommendedName>
        <fullName evidence="6">Carrier domain-containing protein</fullName>
    </recommendedName>
</protein>
<dbReference type="Gene3D" id="2.30.38.10">
    <property type="entry name" value="Luciferase, Domain 3"/>
    <property type="match status" value="5"/>
</dbReference>
<dbReference type="FunFam" id="1.10.1200.10:FF:000016">
    <property type="entry name" value="Non-ribosomal peptide synthase"/>
    <property type="match status" value="2"/>
</dbReference>
<dbReference type="NCBIfam" id="NF004282">
    <property type="entry name" value="PRK05691.1"/>
    <property type="match status" value="5"/>
</dbReference>
<evidence type="ECO:0000256" key="4">
    <source>
        <dbReference type="ARBA" id="ARBA00022553"/>
    </source>
</evidence>
<keyword evidence="8" id="KW-1185">Reference proteome</keyword>
<dbReference type="Pfam" id="PF00501">
    <property type="entry name" value="AMP-binding"/>
    <property type="match status" value="5"/>
</dbReference>
<dbReference type="InterPro" id="IPR036736">
    <property type="entry name" value="ACP-like_sf"/>
</dbReference>
<dbReference type="GO" id="GO:0043041">
    <property type="term" value="P:amino acid activation for nonribosomal peptide biosynthetic process"/>
    <property type="evidence" value="ECO:0007669"/>
    <property type="project" value="TreeGrafter"/>
</dbReference>
<dbReference type="InterPro" id="IPR001242">
    <property type="entry name" value="Condensation_dom"/>
</dbReference>
<dbReference type="SUPFAM" id="SSF47336">
    <property type="entry name" value="ACP-like"/>
    <property type="match status" value="5"/>
</dbReference>
<dbReference type="FunFam" id="2.30.38.10:FF:000001">
    <property type="entry name" value="Non-ribosomal peptide synthetase PvdI"/>
    <property type="match status" value="4"/>
</dbReference>
<dbReference type="GO" id="GO:0003824">
    <property type="term" value="F:catalytic activity"/>
    <property type="evidence" value="ECO:0007669"/>
    <property type="project" value="InterPro"/>
</dbReference>
<dbReference type="FunFam" id="3.30.300.30:FF:000010">
    <property type="entry name" value="Enterobactin synthetase component F"/>
    <property type="match status" value="5"/>
</dbReference>
<evidence type="ECO:0000256" key="5">
    <source>
        <dbReference type="ARBA" id="ARBA00023194"/>
    </source>
</evidence>
<comment type="cofactor">
    <cofactor evidence="1">
        <name>pantetheine 4'-phosphate</name>
        <dbReference type="ChEBI" id="CHEBI:47942"/>
    </cofactor>
</comment>
<evidence type="ECO:0000313" key="8">
    <source>
        <dbReference type="Proteomes" id="UP000214688"/>
    </source>
</evidence>
<feature type="domain" description="Carrier" evidence="6">
    <location>
        <begin position="3119"/>
        <end position="3194"/>
    </location>
</feature>
<dbReference type="RefSeq" id="WP_094236495.1">
    <property type="nucleotide sequence ID" value="NZ_CP022657.1"/>
</dbReference>
<gene>
    <name evidence="7" type="ORF">CIG75_09800</name>
</gene>
<dbReference type="InterPro" id="IPR000873">
    <property type="entry name" value="AMP-dep_synth/lig_dom"/>
</dbReference>
<feature type="domain" description="Carrier" evidence="6">
    <location>
        <begin position="2053"/>
        <end position="2128"/>
    </location>
</feature>
<dbReference type="SUPFAM" id="SSF53474">
    <property type="entry name" value="alpha/beta-Hydrolases"/>
    <property type="match status" value="1"/>
</dbReference>
<dbReference type="PROSITE" id="PS50075">
    <property type="entry name" value="CARRIER"/>
    <property type="match status" value="5"/>
</dbReference>
<keyword evidence="3" id="KW-0596">Phosphopantetheine</keyword>
<dbReference type="InterPro" id="IPR006162">
    <property type="entry name" value="Ppantetheine_attach_site"/>
</dbReference>
<dbReference type="FunFam" id="1.10.1200.10:FF:000005">
    <property type="entry name" value="Nonribosomal peptide synthetase 1"/>
    <property type="match status" value="3"/>
</dbReference>
<dbReference type="KEGG" id="tab:CIG75_09800"/>
<dbReference type="CDD" id="cd05930">
    <property type="entry name" value="A_NRPS"/>
    <property type="match status" value="3"/>
</dbReference>
<dbReference type="InterPro" id="IPR020845">
    <property type="entry name" value="AMP-binding_CS"/>
</dbReference>
<dbReference type="InterPro" id="IPR023213">
    <property type="entry name" value="CAT-like_dom_sf"/>
</dbReference>
<sequence>MTFTSQEETANTTEVYVFPASFAQQRMWVLDQLMPGTSVYNIPFAVRMQGEVDGDVVEACLNEIVARHEVLRTRFLPIDGQPMQVISPSLTLAMLRADLRGAEEGEREAALRHLVETEAAQPFDLRKGPLLRVQLICVQEGEHVLLLTMHHIISDGWSMGVFINEFVALYEAFRAGLPSPLPDLEIQYADYAEWQRDYLQGEVLEQQLAFWRQQLGDDPPALQLPTDFPRPPVQTNRGTTMSFTLPTELAERLKVVCQEQGVTLFMLLITAFHTLMYRYSGQEDISVGTPVAGRNSQETEELIGLFVNTLVLRADLSGNPAFADLLQRVRETAVDAFASADVPFEKLVEELKPERDLSISPLFQAMFTLQTTTPSGIELPGVTISPFEFESRIAKFDLELAMQDRPEGLTGWLEYNTDLFTPARISRMLNHFQTLLEGVAANPAQPIGELPLLTEAERHQLLIEWNDTSAEFPQDICLHHLFEQQVDQTPDLVAAVYGEQELTYGELEDRANQLAHHLQSLGVGPDVPVGVCVERSLDLVIALLGVLKAGGAFVPVDPEAPLDRIDQLLEESQAAVCLAQAHLKGGLPTQRTRFVFLDEERAEIAAYPKFRPSAHVLPHHLVSIYYTSGSTGKPKGVANEHLGWVNRMIWNQKAHNLQAGETVLQKTTLTFDDSAVEFFWPLMVGGRIALLEPGLHRDPRAILAAAERFEAVLIQFVPSVLRLFLEEVTPAAEAKLCALRSVISSGEALRPELVDLFFERLPGRKLYNLCGATEVSIDSTVHLCTEDDLQGEIVSIGKPFDNNTLYILDAHQQPVPIGAVGEIYYGGVGLARGYWMRPDLTEKAFLDNPFEPGTRMYKTGDRAYFRPDGSVQFLGRNDDQVKIRGVRVELGEIEVALALHPSVRDNVVIAHEFVKGDKRLIAYVLAHPGQAADVAEYRRFMKEKLPDYMVPSLFMLVDHIPLTPNGKVDRRALPLPSAELLGREAEYRAPRNSVEQRLTELYSEVLGVPKVGISDNFFELGGHSLLATQVVSRIRDAFQIEFQLRHLFEAPLISDLASRIEASLFEQNGDRLPPIRAGSRDGNLPLSFAQQRLWVIDRMLPESSVYNIVFGLRMTGELDLSALERSLTEIVSRHEILRTTFTEAEGVPVQVIAEARSQTLDVIDLTLLDSEAREQEVLRQAQSEAQRGFDLTRGPLFRCFLLRLATDEHVLVLNMHHIISDGWSTGVLVGEFASLYAAFTKAEPSPLAELAVQYADYAQWQRDWLAGEVLDAQLAYWKEKLRGVETLQLPTDSPRPAVQSNRGGRIPIQLPQEVVQGLSELSQTEGATLYITLLAAFQTLLYRYTGQEDFAIGSPIAGRTAAEIEPLIGFFVNTLVLRSDLSKELTFRELLERTRVTTLEAFAHQDVPFEKLVEELQPERSLSHSPLFQVMFTLQNTPISQLELPGLSVAPLEIEHGNAMFDLSLTLAETETGVQGELEYNCDLFAEQTVARMVEHFTVLLSAIIHMPDQKLSSYPLLHETEREQVLEGWNGRAIEVPAGMCVHQLFEQQAEQKPDATAIVFAGNRWTYLEVNEQANRLAHHLRRRGVGRETLVGICVERSEQMVITVLAVLKAGGAYVPIDPSYPKERISLMLEQCDLTLLLTESELLGMLPNHQVPVICVDRERELLAQEPVHNLVGEATPTDLAYVIFTSGTTGVPKGVMVQHDTLVYVAHCYLQEHRLDHFDARMLQIASMSFDVFAGDLLRLFVSGGSLVICPADVRLDVAALYELIKAEAINYIDLTPGLAVPLLEYVYQNGFKIDQVELFSVGSDVFSAADYRRMLERFGNGMRIINSYGITETTIDSAYFEIDLAQFDLSLAGSVPIGGPLPGTCFYILDAEMNPQPVGVPGELYIGGRGVARGYYKRPDLTEERFVHNPFRTGERMYKTGDLGAWRPDGTVNFLGRADNQVKVRGFRIETGEIEAVLSQHSQVREVAVIVREDVPGDQRLAAYYTALGALEAEELRRLAKAELPTHMVPAAFVQLEAMPLTPNMKLDRKALPVPVYLGTGEYVAPSTALEQMIADSFAEVLQAERIGAEDDFFASGGHSLLATQVVSRLNARLQLEVPLRLLFEYPTPFELAKGIEHLQTEARTEELPPLRLVSRDEALPLSFAQQRLWMLDQMLDDRSVYSVPLAVRLTGRLDATALEQSFADLIERHEVLRTRFAEDKGHPVQIIDHEQSVPLEFADFQDVPQEEREALVRRQIGEEVRRPFELSRGPLLRTLLMRIAPDEHVLLLNMHHIITDGWSMEILIRDLSALYESRAKGEPATLTEQPLQYADFALWQREWLTEDVLESQMNYWRKQLGGEPPVLQLLTDRPRPAVQTYRGATIEFQVATETAQRLRSLSRQHGTTLFMTLLAAFQTLLFRYTGQEDFCVGTPIAGRRKQETEQMIGFFVNMLVLRSDLSGNDSFETVLARVRETALNAYAHQDVPFERLVEELHNGRDLSSSPLFQAVFALQNDAKTQVELTDLSLSIFELPQEVARFDLNMTLSEAGDALFGGLEYNTDLFDASTIERMIGHFQNLLHSIVQEPQVELSRLPMIEEVERTALLYECNKTQVDYPTERLVHELFEEQAALVPQRLAVVYEDQHLTYQQLNECANQLAHQLREWGVGPDTIVGICLERSPMMIVALLAVLKAGGAYVAFDPTYPQDRVAYMLELTQVPVVLTQTSLLAVFSKSDVLSLCLDRDWAQVADNSTENLVSGATANHLVYVIFTSGSTGRPKGVMVEHRNVLNYLYGIGDVMQLPAEASYGNVSTLAADVGNTAIYPALCRGGTLHLLSQERISDPGLMADYFAEHPIDLLKIVPTHLAALMTAAPEKVLPQKGMVLGGETLRWDLIKRIEEHGSGQFVINHYGPTEVTIAGVVYRVEADLSSRQTPTVPLGRPIGNVQVYLLDEHLSPVPFGVPGEVYFGGAGVTRGYLGRPDLTAERYLPDPFRTEPGARLYKTGDLARRLPDGRLEFLTRIDSQVKIRGFRVELGEVETVLGNHPQVQENVVVAHEDETGDRRLIAYVVLAEGAEGEQVDLRQFMQAELPDYMVPSAFVEMSAIPLTANGKIDRRALPVPDLNLRLEDADYIAPRTSTEQTLADIFAEVLRLDKVGIEEDFFGLGGHSLLATQAISRISAAFAIKVPLRSLFECPTVASLAQKVQQLQAESRSSLDTPITRASRTQDLPLSFAQERMWLLDQLMPASAAYNMPYAVRLSGNLNVSALQQSVNELLVRHESFRTTFQEREGGTVQVIAEPAWRKLLVEDLRVIPQQQRERALLQEVQTEADQPFDLRSGPLVRFRLWQTADDEHVLLLTLHHIISDGWSRGIFTQELGELYDHLVRGEQSMLPELPLQYADFAVWQRSWLQGPELQNQLAYWKNQLSGDLPVLQLPIDQPRPAVQTYAGATAHFALTPALTEGLQQLSQQQGATLFMTLLGAFQTLLGRLAGQNDILVGTPIAGRTRKDTERIVGLFINTLVMRTDLSGEPNFVQLIDRVRDMTLEAFAHQDLPFEKLVDELELERDMSRSPLFQTFFALQNMPTATDFALQDVRMSAFEFEHTTAKFDLSLYMTVEEETLTGVFEYNTDLFEAATIERLLGHFHTLLDAIVHDPTQPISQLPLLNDAERSQLLHDWNSTERDVPSHLPVHRLFEAQVQQTPLARAIVCNGESLTYEELNERANRLAHLLRERGAGPDQLIGICLERSLDLLIGVLGILKAGSAYVPLDPTYPQERLHLMLEDSQASLLVTKSALATSLPPHGAQVIDLEDGEPLTAFPAENLQVSVAEHDLAYVIYTSGSTGTPKGVAIEHRSLSNFLLAMQHELEFTAQDVLCAVTSLSFDIAGLELYLPLICGAQIVLADRATVGDGERLARLLDEKQVTVLQATPVTWQMLLAVGWTNSSRLRMLVGGEALSAELAANLLDLQAPLYNLYGPTEATIWATVHRVEEVKRPMPIGRPIANTRAYVLDQKLQPVPVGVSGELYLGGHGIARGYLNRPDLTAERFLPSPFDGEDTLYKTGDAVRWLACGTLEYLDRLDNQVKIRGFRIETGDIEAALSLHPHINQALVTARADKTGNKRLVAYLIAPQLQGVEDLSLFVQSKLPSYMLPDAFLVLEQFPLTPNGKIDRNALPEPSASIDKTQMHVLPRTPLEEQIVSIWAEVLGHEEIGVTDNFFRLGGHSLRAVQMISRLNARLQKRVPLRTLFEAPTVAGLAEAILHLQPEADGQTIPVIADGQALPLSFAQQRLWLLEQMLSSNSLYNMPFAVRLTGQLDRRAFENSLLLLVQRHESLRTSFQESEAGVVQVIAPASAGPLLDFHDLRELASAKREQTAHELVQRATDMPFDLQTGPLVRFQLLQVEVEEHLFVVTMHHIISDGWSLSIFAEELSALYVAHLQGGEGESLLQQLPQVPVRYADFAAWQRQWLQGVEMERQLSYWKRQLGSELPVLQLPTDRPHPPVQTHNGAVEMFAIDAGLTAKLQQLSNEQDVTLFMTLLAAYQTLLMRYSGQEDIAVGTPVAGRQSEATERIIGFFINTLVMRTDLSGAPSFLDLLTRVRETALGAFAHQDVPFEQLVEMLATDRDASRTPLFQVMFALQNVPEQPLQLQGLAIDELSLVRNTAKFELSLALEEVDGQLNGAFEYNTDLFDATTISRMIGHFRNLLESIVDAPQKALGDLTLLSAAERSQLLGTWNETQGEYPEQVCIQQLFEQQALRTPHALAVVADKISLTYEELNGKANSLAHYLRKKGAGRESVIALCTERSAQMIIGMLGILKAGAAYLPLDITHPAERLQLMLTDAHPHLLLTEAHLQPLLQGAGAETILLDAHEAQFAQESMDNPSSVNRPDDLFYILYTSGTTGVPKGVECIQRGPINLIADLQHKRAVRTGDNCSVWTSVGFDVSVLEIFSALLHGATVQIVPETVRTDSDAFFRWLWQNEIHSAYLPPFLLKEFANWLASGNSTSLRRMIVGVEPIRERLLEQLHRQIPGVTIINGYGPTEASIASDLYVFDPQQVKDRVTPIGRPVQNTSTYIFDRHLNPVPIGVYGEIYLGGIGLARGYRNQPELTAEKFIPHPLKPDSGEVLYKTGDMARYLPDGNIEFLGRADQQVKIRGFRVELGEVEAALTKLPTVAESICLVHADEQGQKRLIAYILPASQVGASELRSSLQAVLPGPMVPSAFVMVERWPLSPNGKIDRRALPKPEWNRAGVQYVPPRDELEWQLATVWQDVLGQARVGIEDDFFTIGGHSLLAVRLLAEVEKRLGMRLQMASLFQHPTVEQLAELVRQGTSEAVIEHSPLVKLNAGTAGMTPLILVHAVSGNAFSYLELSAELRERPIFALQAQGLEPGSAPLTDVQTMAARYIESVRAVQPQGPYLLAGWSFGGAVAYEMAAQLVRLGERVERVLLLDTRMPTAVGETVAELDEAELALGFVQDLAGRFALADEVEVEAGQNERLSATDILRRALQVARAHRVLSDSFELHDLERMFHVYRANITALCRYQPQPADVPLVLLRAEQGSLPATALSEWQGLGCEAVSYDVPGNHYTVVQQPHVKTLAATMRAVLTERSR</sequence>
<dbReference type="PROSITE" id="PS00012">
    <property type="entry name" value="PHOSPHOPANTETHEINE"/>
    <property type="match status" value="5"/>
</dbReference>
<reference evidence="7 8" key="1">
    <citation type="journal article" date="2015" name="Int. J. Syst. Evol. Microbiol.">
        <title>Tumebacillus algifaecis sp. nov., isolated from decomposing algal scum.</title>
        <authorList>
            <person name="Wu Y.F."/>
            <person name="Zhang B."/>
            <person name="Xing P."/>
            <person name="Wu Q.L."/>
            <person name="Liu S.J."/>
        </authorList>
    </citation>
    <scope>NUCLEOTIDE SEQUENCE [LARGE SCALE GENOMIC DNA]</scope>
    <source>
        <strain evidence="7 8">THMBR28</strain>
    </source>
</reference>
<evidence type="ECO:0000256" key="1">
    <source>
        <dbReference type="ARBA" id="ARBA00001957"/>
    </source>
</evidence>